<feature type="transmembrane region" description="Helical" evidence="6">
    <location>
        <begin position="299"/>
        <end position="318"/>
    </location>
</feature>
<feature type="domain" description="Putative Na+/H+ antiporter N-terminal" evidence="8">
    <location>
        <begin position="2"/>
        <end position="87"/>
    </location>
</feature>
<dbReference type="Pfam" id="PF03553">
    <property type="entry name" value="Na_H_antiporter"/>
    <property type="match status" value="1"/>
</dbReference>
<keyword evidence="4 6" id="KW-1133">Transmembrane helix</keyword>
<dbReference type="RefSeq" id="WP_088076356.1">
    <property type="nucleotide sequence ID" value="NZ_JAHQCR010000050.1"/>
</dbReference>
<keyword evidence="3 6" id="KW-0812">Transmembrane</keyword>
<evidence type="ECO:0000313" key="10">
    <source>
        <dbReference type="Proteomes" id="UP000790580"/>
    </source>
</evidence>
<dbReference type="EMBL" id="JAHQCR010000050">
    <property type="protein sequence ID" value="MBU9722111.1"/>
    <property type="molecule type" value="Genomic_DNA"/>
</dbReference>
<feature type="domain" description="Na+/H+ antiporter NhaC-like C-terminal" evidence="7">
    <location>
        <begin position="151"/>
        <end position="442"/>
    </location>
</feature>
<evidence type="ECO:0000256" key="6">
    <source>
        <dbReference type="SAM" id="Phobius"/>
    </source>
</evidence>
<comment type="caution">
    <text evidence="9">The sequence shown here is derived from an EMBL/GenBank/DDBJ whole genome shotgun (WGS) entry which is preliminary data.</text>
</comment>
<dbReference type="Pfam" id="PF13726">
    <property type="entry name" value="Na_H_antiport_2"/>
    <property type="match status" value="1"/>
</dbReference>
<evidence type="ECO:0000256" key="5">
    <source>
        <dbReference type="ARBA" id="ARBA00023136"/>
    </source>
</evidence>
<evidence type="ECO:0000256" key="2">
    <source>
        <dbReference type="ARBA" id="ARBA00022475"/>
    </source>
</evidence>
<proteinExistence type="predicted"/>
<keyword evidence="10" id="KW-1185">Reference proteome</keyword>
<dbReference type="PRINTS" id="PR00173">
    <property type="entry name" value="EDTRNSPORT"/>
</dbReference>
<protein>
    <submittedName>
        <fullName evidence="9">Na+/H+ antiporter family protein</fullName>
    </submittedName>
</protein>
<dbReference type="InterPro" id="IPR052576">
    <property type="entry name" value="AA_Transporter-Related"/>
</dbReference>
<evidence type="ECO:0000256" key="3">
    <source>
        <dbReference type="ARBA" id="ARBA00022692"/>
    </source>
</evidence>
<name>A0ABS6JU40_9BACI</name>
<feature type="transmembrane region" description="Helical" evidence="6">
    <location>
        <begin position="430"/>
        <end position="447"/>
    </location>
</feature>
<dbReference type="InterPro" id="IPR032813">
    <property type="entry name" value="Na_H_antiport_N"/>
</dbReference>
<feature type="transmembrane region" description="Helical" evidence="6">
    <location>
        <begin position="194"/>
        <end position="213"/>
    </location>
</feature>
<dbReference type="PANTHER" id="PTHR37821:SF1">
    <property type="entry name" value="AMINO ACID TRANSPORTER YUIF-RELATED"/>
    <property type="match status" value="1"/>
</dbReference>
<reference evidence="9 10" key="1">
    <citation type="submission" date="2021-06" db="EMBL/GenBank/DDBJ databases">
        <title>Bacillus sp. RD4P76, an endophyte from a halophyte.</title>
        <authorList>
            <person name="Sun J.-Q."/>
        </authorList>
    </citation>
    <scope>NUCLEOTIDE SEQUENCE [LARGE SCALE GENOMIC DNA]</scope>
    <source>
        <strain evidence="9 10">JCM 17098</strain>
    </source>
</reference>
<evidence type="ECO:0000256" key="1">
    <source>
        <dbReference type="ARBA" id="ARBA00004651"/>
    </source>
</evidence>
<keyword evidence="5 6" id="KW-0472">Membrane</keyword>
<dbReference type="InterPro" id="IPR018461">
    <property type="entry name" value="Na/H_Antiport_NhaC-like_C"/>
</dbReference>
<sequence length="448" mass="47672">MNAVIIAVLVMIVLSLFRIHVVIALVSGALVGGLTAGFTLEETLTIFGTGLGANAGVALSYAMLGAFAISISFTGLPNLLVRSVVSAVGKEGETETRTLTKVLILLGILLISVSSQNLIPIHIAFIPILIPPMIKVFNALMIDRRGIAAIMTFGLKAPYILLPFGFGLIFHEIIERNMVESGMEIELSMIPKAMALPVLGMVIGLIVAVFISYRKRRTYEDREIVSQEDKQNDFAYTIPSVVIGILSIITVLVLQILTDSMIFSSFVGLVIIYLYFIVKQFKGKHSMSESETLMTNGMKMMAFIGFVMIAAGGFAEVIRETGHVNTLVASVADLIGDNKGLGALLMLIVGLLITMGIGSSFSTIPIIAVIFVPLASVLGFSPLATIALIGTAGALGDAGSPASDSTLGPTAGLNVDGQHHHIWDTCVPTFLHFNIPLIIFGWLAAVIL</sequence>
<keyword evidence="2" id="KW-1003">Cell membrane</keyword>
<evidence type="ECO:0000259" key="8">
    <source>
        <dbReference type="Pfam" id="PF13726"/>
    </source>
</evidence>
<evidence type="ECO:0000256" key="4">
    <source>
        <dbReference type="ARBA" id="ARBA00022989"/>
    </source>
</evidence>
<feature type="transmembrane region" description="Helical" evidence="6">
    <location>
        <begin position="121"/>
        <end position="141"/>
    </location>
</feature>
<feature type="transmembrane region" description="Helical" evidence="6">
    <location>
        <begin position="338"/>
        <end position="357"/>
    </location>
</feature>
<evidence type="ECO:0000313" key="9">
    <source>
        <dbReference type="EMBL" id="MBU9722111.1"/>
    </source>
</evidence>
<dbReference type="PANTHER" id="PTHR37821">
    <property type="entry name" value="AMINO ACID TRANSPORTER YUIF-RELATED"/>
    <property type="match status" value="1"/>
</dbReference>
<feature type="transmembrane region" description="Helical" evidence="6">
    <location>
        <begin position="260"/>
        <end position="278"/>
    </location>
</feature>
<accession>A0ABS6JU40</accession>
<evidence type="ECO:0000259" key="7">
    <source>
        <dbReference type="Pfam" id="PF03553"/>
    </source>
</evidence>
<organism evidence="9 10">
    <name type="scientific">Evansella alkalicola</name>
    <dbReference type="NCBI Taxonomy" id="745819"/>
    <lineage>
        <taxon>Bacteria</taxon>
        <taxon>Bacillati</taxon>
        <taxon>Bacillota</taxon>
        <taxon>Bacilli</taxon>
        <taxon>Bacillales</taxon>
        <taxon>Bacillaceae</taxon>
        <taxon>Evansella</taxon>
    </lineage>
</organism>
<feature type="transmembrane region" description="Helical" evidence="6">
    <location>
        <begin position="98"/>
        <end position="115"/>
    </location>
</feature>
<feature type="transmembrane region" description="Helical" evidence="6">
    <location>
        <begin position="52"/>
        <end position="77"/>
    </location>
</feature>
<gene>
    <name evidence="9" type="ORF">KS407_11760</name>
</gene>
<dbReference type="Proteomes" id="UP000790580">
    <property type="component" value="Unassembled WGS sequence"/>
</dbReference>
<feature type="transmembrane region" description="Helical" evidence="6">
    <location>
        <begin position="234"/>
        <end position="254"/>
    </location>
</feature>
<comment type="subcellular location">
    <subcellularLocation>
        <location evidence="1">Cell membrane</location>
        <topology evidence="1">Multi-pass membrane protein</topology>
    </subcellularLocation>
</comment>
<feature type="transmembrane region" description="Helical" evidence="6">
    <location>
        <begin position="364"/>
        <end position="389"/>
    </location>
</feature>
<feature type="transmembrane region" description="Helical" evidence="6">
    <location>
        <begin position="153"/>
        <end position="174"/>
    </location>
</feature>